<dbReference type="OrthoDB" id="7596112at2"/>
<dbReference type="Pfam" id="PF10084">
    <property type="entry name" value="DUF2322"/>
    <property type="match status" value="1"/>
</dbReference>
<organism evidence="1 2">
    <name type="scientific">Novosphingobium umbonatum</name>
    <dbReference type="NCBI Taxonomy" id="1908524"/>
    <lineage>
        <taxon>Bacteria</taxon>
        <taxon>Pseudomonadati</taxon>
        <taxon>Pseudomonadota</taxon>
        <taxon>Alphaproteobacteria</taxon>
        <taxon>Sphingomonadales</taxon>
        <taxon>Sphingomonadaceae</taxon>
        <taxon>Novosphingobium</taxon>
    </lineage>
</organism>
<dbReference type="EMBL" id="SACO01000011">
    <property type="protein sequence ID" value="RVU03902.1"/>
    <property type="molecule type" value="Genomic_DNA"/>
</dbReference>
<dbReference type="Proteomes" id="UP000282837">
    <property type="component" value="Unassembled WGS sequence"/>
</dbReference>
<protein>
    <submittedName>
        <fullName evidence="1">DUF2322 family protein</fullName>
    </submittedName>
</protein>
<dbReference type="RefSeq" id="WP_127710450.1">
    <property type="nucleotide sequence ID" value="NZ_SACO01000011.1"/>
</dbReference>
<evidence type="ECO:0000313" key="2">
    <source>
        <dbReference type="Proteomes" id="UP000282837"/>
    </source>
</evidence>
<comment type="caution">
    <text evidence="1">The sequence shown here is derived from an EMBL/GenBank/DDBJ whole genome shotgun (WGS) entry which is preliminary data.</text>
</comment>
<accession>A0A3S2USS5</accession>
<gene>
    <name evidence="1" type="ORF">EOE18_13665</name>
</gene>
<dbReference type="PIRSF" id="PIRSF019302">
    <property type="entry name" value="UCP019302"/>
    <property type="match status" value="1"/>
</dbReference>
<reference evidence="1 2" key="1">
    <citation type="submission" date="2019-01" db="EMBL/GenBank/DDBJ databases">
        <authorList>
            <person name="Chen W.-M."/>
        </authorList>
    </citation>
    <scope>NUCLEOTIDE SEQUENCE [LARGE SCALE GENOMIC DNA]</scope>
    <source>
        <strain evidence="1 2">FSY-9</strain>
    </source>
</reference>
<name>A0A3S2USS5_9SPHN</name>
<dbReference type="InterPro" id="IPR016755">
    <property type="entry name" value="UCP019302"/>
</dbReference>
<proteinExistence type="predicted"/>
<evidence type="ECO:0000313" key="1">
    <source>
        <dbReference type="EMBL" id="RVU03902.1"/>
    </source>
</evidence>
<dbReference type="AlphaFoldDB" id="A0A3S2USS5"/>
<sequence length="113" mass="11935">MAQKFEPTTNFKDNLAQMPAIDGLERLDLIAADGAVVATIENQPGKQGSLALYQYLQLVFGTLDAAAADYGLALFAEHTADAKNRPGAHPNIDRLLDIAAGAAPLSMRLVAKA</sequence>
<keyword evidence="2" id="KW-1185">Reference proteome</keyword>